<dbReference type="RefSeq" id="WP_345166053.1">
    <property type="nucleotide sequence ID" value="NZ_BAABGX010000002.1"/>
</dbReference>
<organism evidence="2 3">
    <name type="scientific">Nibribacter koreensis</name>
    <dbReference type="NCBI Taxonomy" id="1084519"/>
    <lineage>
        <taxon>Bacteria</taxon>
        <taxon>Pseudomonadati</taxon>
        <taxon>Bacteroidota</taxon>
        <taxon>Cytophagia</taxon>
        <taxon>Cytophagales</taxon>
        <taxon>Hymenobacteraceae</taxon>
        <taxon>Nibribacter</taxon>
    </lineage>
</organism>
<comment type="caution">
    <text evidence="2">The sequence shown here is derived from an EMBL/GenBank/DDBJ whole genome shotgun (WGS) entry which is preliminary data.</text>
</comment>
<keyword evidence="1" id="KW-1133">Transmembrane helix</keyword>
<keyword evidence="1" id="KW-0472">Membrane</keyword>
<gene>
    <name evidence="2" type="ORF">GCM10023183_22760</name>
</gene>
<protein>
    <recommendedName>
        <fullName evidence="4">PH domain-containing protein</fullName>
    </recommendedName>
</protein>
<feature type="transmembrane region" description="Helical" evidence="1">
    <location>
        <begin position="51"/>
        <end position="69"/>
    </location>
</feature>
<evidence type="ECO:0000313" key="2">
    <source>
        <dbReference type="EMBL" id="GAA4307093.1"/>
    </source>
</evidence>
<keyword evidence="1" id="KW-0812">Transmembrane</keyword>
<dbReference type="EMBL" id="BAABGX010000002">
    <property type="protein sequence ID" value="GAA4307093.1"/>
    <property type="molecule type" value="Genomic_DNA"/>
</dbReference>
<reference evidence="3" key="1">
    <citation type="journal article" date="2019" name="Int. J. Syst. Evol. Microbiol.">
        <title>The Global Catalogue of Microorganisms (GCM) 10K type strain sequencing project: providing services to taxonomists for standard genome sequencing and annotation.</title>
        <authorList>
            <consortium name="The Broad Institute Genomics Platform"/>
            <consortium name="The Broad Institute Genome Sequencing Center for Infectious Disease"/>
            <person name="Wu L."/>
            <person name="Ma J."/>
        </authorList>
    </citation>
    <scope>NUCLEOTIDE SEQUENCE [LARGE SCALE GENOMIC DNA]</scope>
    <source>
        <strain evidence="3">JCM 17917</strain>
    </source>
</reference>
<feature type="transmembrane region" description="Helical" evidence="1">
    <location>
        <begin position="20"/>
        <end position="39"/>
    </location>
</feature>
<sequence>MESFFLNLSPPNENRSTLSWLYSAMAAIFLLVGCVGVYTEFASGQAQWHNYLLPLVQMALGISYLVVVIRRRRPVGKSYVQVDDQQIELKLEPDEDAYTLPWEDIHLLRVQPNKLIYRLSTGHTGEIDLEDVPEEHLETVREVIRQAGKRKGVSL</sequence>
<name>A0ABP8FMD2_9BACT</name>
<evidence type="ECO:0000256" key="1">
    <source>
        <dbReference type="SAM" id="Phobius"/>
    </source>
</evidence>
<dbReference type="Proteomes" id="UP001501844">
    <property type="component" value="Unassembled WGS sequence"/>
</dbReference>
<keyword evidence="3" id="KW-1185">Reference proteome</keyword>
<accession>A0ABP8FMD2</accession>
<evidence type="ECO:0008006" key="4">
    <source>
        <dbReference type="Google" id="ProtNLM"/>
    </source>
</evidence>
<evidence type="ECO:0000313" key="3">
    <source>
        <dbReference type="Proteomes" id="UP001501844"/>
    </source>
</evidence>
<proteinExistence type="predicted"/>